<evidence type="ECO:0000256" key="4">
    <source>
        <dbReference type="ARBA" id="ARBA00023186"/>
    </source>
</evidence>
<organism evidence="5 6">
    <name type="scientific">Actinophytocola xanthii</name>
    <dbReference type="NCBI Taxonomy" id="1912961"/>
    <lineage>
        <taxon>Bacteria</taxon>
        <taxon>Bacillati</taxon>
        <taxon>Actinomycetota</taxon>
        <taxon>Actinomycetes</taxon>
        <taxon>Pseudonocardiales</taxon>
        <taxon>Pseudonocardiaceae</taxon>
    </lineage>
</organism>
<reference evidence="5 6" key="1">
    <citation type="submission" date="2016-12" db="EMBL/GenBank/DDBJ databases">
        <title>The draft genome sequence of Actinophytocola sp. 11-183.</title>
        <authorList>
            <person name="Wang W."/>
            <person name="Yuan L."/>
        </authorList>
    </citation>
    <scope>NUCLEOTIDE SEQUENCE [LARGE SCALE GENOMIC DNA]</scope>
    <source>
        <strain evidence="5 6">11-183</strain>
    </source>
</reference>
<evidence type="ECO:0000313" key="5">
    <source>
        <dbReference type="EMBL" id="OLF07932.1"/>
    </source>
</evidence>
<dbReference type="STRING" id="1912961.BU204_34990"/>
<keyword evidence="4" id="KW-0143">Chaperone</keyword>
<gene>
    <name evidence="5" type="ORF">BU204_34990</name>
</gene>
<sequence>MPAERRLGPMAVDFLWEALGAGELPYPLEVRSHGFTMDERAALRMRVREDLVADGLIDHRGRLEPELEDWFGTLARAELSIDSVFLPELDAPPVLALAAAGRAGGAVLAVQHRDELTLRSVPRDGLVSAIVGLLPGAPRGTEQSISVPAAELALVPAGAPQRTSDVESRTALARLTSKPNRRGGQIGVTSRSEMRGRRRSSVLSWFDNDSGRYLTYSRDGWAMFAPTDAATLRQRVGELVMDVTSERR</sequence>
<dbReference type="Proteomes" id="UP000185596">
    <property type="component" value="Unassembled WGS sequence"/>
</dbReference>
<proteinExistence type="inferred from homology"/>
<dbReference type="OrthoDB" id="3676008at2"/>
<keyword evidence="6" id="KW-1185">Reference proteome</keyword>
<evidence type="ECO:0008006" key="7">
    <source>
        <dbReference type="Google" id="ProtNLM"/>
    </source>
</evidence>
<name>A0A1Q8C0R5_9PSEU</name>
<comment type="similarity">
    <text evidence="2">Belongs to the EspG family.</text>
</comment>
<evidence type="ECO:0000313" key="6">
    <source>
        <dbReference type="Proteomes" id="UP000185596"/>
    </source>
</evidence>
<comment type="caution">
    <text evidence="5">The sequence shown here is derived from an EMBL/GenBank/DDBJ whole genome shotgun (WGS) entry which is preliminary data.</text>
</comment>
<accession>A0A1Q8C0R5</accession>
<dbReference type="AlphaFoldDB" id="A0A1Q8C0R5"/>
<evidence type="ECO:0000256" key="2">
    <source>
        <dbReference type="ARBA" id="ARBA00006411"/>
    </source>
</evidence>
<comment type="subcellular location">
    <subcellularLocation>
        <location evidence="1">Cytoplasm</location>
    </subcellularLocation>
</comment>
<protein>
    <recommendedName>
        <fullName evidence="7">ESX secretion-associated protein EspG</fullName>
    </recommendedName>
</protein>
<keyword evidence="3" id="KW-0963">Cytoplasm</keyword>
<dbReference type="InterPro" id="IPR025734">
    <property type="entry name" value="EspG"/>
</dbReference>
<dbReference type="RefSeq" id="WP_075130101.1">
    <property type="nucleotide sequence ID" value="NZ_MSIE01000100.1"/>
</dbReference>
<dbReference type="Pfam" id="PF14011">
    <property type="entry name" value="ESX-1_EspG"/>
    <property type="match status" value="1"/>
</dbReference>
<evidence type="ECO:0000256" key="3">
    <source>
        <dbReference type="ARBA" id="ARBA00022490"/>
    </source>
</evidence>
<dbReference type="EMBL" id="MSIE01000100">
    <property type="protein sequence ID" value="OLF07932.1"/>
    <property type="molecule type" value="Genomic_DNA"/>
</dbReference>
<evidence type="ECO:0000256" key="1">
    <source>
        <dbReference type="ARBA" id="ARBA00004496"/>
    </source>
</evidence>